<organism evidence="1 2">
    <name type="scientific">Synaphobranchus kaupii</name>
    <name type="common">Kaup's arrowtooth eel</name>
    <dbReference type="NCBI Taxonomy" id="118154"/>
    <lineage>
        <taxon>Eukaryota</taxon>
        <taxon>Metazoa</taxon>
        <taxon>Chordata</taxon>
        <taxon>Craniata</taxon>
        <taxon>Vertebrata</taxon>
        <taxon>Euteleostomi</taxon>
        <taxon>Actinopterygii</taxon>
        <taxon>Neopterygii</taxon>
        <taxon>Teleostei</taxon>
        <taxon>Anguilliformes</taxon>
        <taxon>Synaphobranchidae</taxon>
        <taxon>Synaphobranchus</taxon>
    </lineage>
</organism>
<feature type="non-terminal residue" evidence="1">
    <location>
        <position position="63"/>
    </location>
</feature>
<dbReference type="AlphaFoldDB" id="A0A9Q1FVU6"/>
<evidence type="ECO:0000313" key="2">
    <source>
        <dbReference type="Proteomes" id="UP001152622"/>
    </source>
</evidence>
<keyword evidence="2" id="KW-1185">Reference proteome</keyword>
<reference evidence="1" key="1">
    <citation type="journal article" date="2023" name="Science">
        <title>Genome structures resolve the early diversification of teleost fishes.</title>
        <authorList>
            <person name="Parey E."/>
            <person name="Louis A."/>
            <person name="Montfort J."/>
            <person name="Bouchez O."/>
            <person name="Roques C."/>
            <person name="Iampietro C."/>
            <person name="Lluch J."/>
            <person name="Castinel A."/>
            <person name="Donnadieu C."/>
            <person name="Desvignes T."/>
            <person name="Floi Bucao C."/>
            <person name="Jouanno E."/>
            <person name="Wen M."/>
            <person name="Mejri S."/>
            <person name="Dirks R."/>
            <person name="Jansen H."/>
            <person name="Henkel C."/>
            <person name="Chen W.J."/>
            <person name="Zahm M."/>
            <person name="Cabau C."/>
            <person name="Klopp C."/>
            <person name="Thompson A.W."/>
            <person name="Robinson-Rechavi M."/>
            <person name="Braasch I."/>
            <person name="Lecointre G."/>
            <person name="Bobe J."/>
            <person name="Postlethwait J.H."/>
            <person name="Berthelot C."/>
            <person name="Roest Crollius H."/>
            <person name="Guiguen Y."/>
        </authorList>
    </citation>
    <scope>NUCLEOTIDE SEQUENCE</scope>
    <source>
        <strain evidence="1">WJC10195</strain>
    </source>
</reference>
<proteinExistence type="predicted"/>
<protein>
    <submittedName>
        <fullName evidence="1">Uncharacterized protein</fullName>
    </submittedName>
</protein>
<name>A0A9Q1FVU6_SYNKA</name>
<sequence>MLTVRLTFLALRSMEARRTGALSSHMMAHLAVLAIAMVDAVQSKKSGWTSFQKKKLNKHEIYG</sequence>
<dbReference type="EMBL" id="JAINUF010000003">
    <property type="protein sequence ID" value="KAJ8368151.1"/>
    <property type="molecule type" value="Genomic_DNA"/>
</dbReference>
<gene>
    <name evidence="1" type="ORF">SKAU_G00081790</name>
</gene>
<dbReference type="Proteomes" id="UP001152622">
    <property type="component" value="Chromosome 3"/>
</dbReference>
<comment type="caution">
    <text evidence="1">The sequence shown here is derived from an EMBL/GenBank/DDBJ whole genome shotgun (WGS) entry which is preliminary data.</text>
</comment>
<accession>A0A9Q1FVU6</accession>
<evidence type="ECO:0000313" key="1">
    <source>
        <dbReference type="EMBL" id="KAJ8368151.1"/>
    </source>
</evidence>